<dbReference type="PANTHER" id="PTHR43649:SF31">
    <property type="entry name" value="SN-GLYCEROL-3-PHOSPHATE-BINDING PERIPLASMIC PROTEIN UGPB"/>
    <property type="match status" value="1"/>
</dbReference>
<accession>A0A3B0CBS6</accession>
<sequence length="457" mass="51232">MNTTWRRLVLDLAEVQSEGENRMAKMRRWYRAGYVLTIGAALLAACSQNGGDPGKAAGSETAPAPETGFPEPVTLHYYTNDNTKWLEIEQKLIASKFPNVTLKVTLEKEQKMDQLAAVGEIPDFLSFSLGSFWDLKNYALVSDMTPLMKKYKFDESRFIPGVMDGVRSYSDRGEVLLLPFELNSNVLFYNKGIFDKFGVTYPQDGMTWEQISELARKVSRIEGGTEYKGFMFQHQNLVWKNQLGLPFVDPKTNKAAINTSEWKKWLDVMGGFYFLPNNDYKSLTFYKEQTIAMWTGPNIVSSVVEAAASNGLNWDVTTLPQFADNPSGGTQMIAPFYAIPPTSKHKDEAFRLIAYLLSEEVQVAKARQGKVPIVNSPAATQVYAADLPGVAGKNMGAFLKDKIGKPAVVTPYDGIAKDVFYKTALGKDFYTRAKDVNTILRETEEEINRKIAEMPRK</sequence>
<organism evidence="5 6">
    <name type="scientific">Paenibacillus ginsengarvi</name>
    <dbReference type="NCBI Taxonomy" id="400777"/>
    <lineage>
        <taxon>Bacteria</taxon>
        <taxon>Bacillati</taxon>
        <taxon>Bacillota</taxon>
        <taxon>Bacilli</taxon>
        <taxon>Bacillales</taxon>
        <taxon>Paenibacillaceae</taxon>
        <taxon>Paenibacillus</taxon>
    </lineage>
</organism>
<evidence type="ECO:0000256" key="4">
    <source>
        <dbReference type="ARBA" id="ARBA00022729"/>
    </source>
</evidence>
<dbReference type="GO" id="GO:0030313">
    <property type="term" value="C:cell envelope"/>
    <property type="evidence" value="ECO:0007669"/>
    <property type="project" value="UniProtKB-SubCell"/>
</dbReference>
<dbReference type="EMBL" id="RBAH01000013">
    <property type="protein sequence ID" value="RKN82044.1"/>
    <property type="molecule type" value="Genomic_DNA"/>
</dbReference>
<dbReference type="InterPro" id="IPR050490">
    <property type="entry name" value="Bact_solute-bd_prot1"/>
</dbReference>
<comment type="caution">
    <text evidence="5">The sequence shown here is derived from an EMBL/GenBank/DDBJ whole genome shotgun (WGS) entry which is preliminary data.</text>
</comment>
<dbReference type="AlphaFoldDB" id="A0A3B0CBS6"/>
<keyword evidence="4" id="KW-0732">Signal</keyword>
<comment type="subcellular location">
    <subcellularLocation>
        <location evidence="1">Cell envelope</location>
    </subcellularLocation>
</comment>
<dbReference type="InterPro" id="IPR006059">
    <property type="entry name" value="SBP"/>
</dbReference>
<evidence type="ECO:0000256" key="1">
    <source>
        <dbReference type="ARBA" id="ARBA00004196"/>
    </source>
</evidence>
<protein>
    <submittedName>
        <fullName evidence="5">Extracellular solute-binding protein</fullName>
    </submittedName>
</protein>
<evidence type="ECO:0000256" key="2">
    <source>
        <dbReference type="ARBA" id="ARBA00008520"/>
    </source>
</evidence>
<evidence type="ECO:0000313" key="5">
    <source>
        <dbReference type="EMBL" id="RKN82044.1"/>
    </source>
</evidence>
<comment type="similarity">
    <text evidence="2">Belongs to the bacterial solute-binding protein 1 family.</text>
</comment>
<proteinExistence type="inferred from homology"/>
<gene>
    <name evidence="5" type="ORF">D7M11_18905</name>
</gene>
<evidence type="ECO:0000313" key="6">
    <source>
        <dbReference type="Proteomes" id="UP000282311"/>
    </source>
</evidence>
<dbReference type="Pfam" id="PF13416">
    <property type="entry name" value="SBP_bac_8"/>
    <property type="match status" value="1"/>
</dbReference>
<dbReference type="PANTHER" id="PTHR43649">
    <property type="entry name" value="ARABINOSE-BINDING PROTEIN-RELATED"/>
    <property type="match status" value="1"/>
</dbReference>
<dbReference type="Proteomes" id="UP000282311">
    <property type="component" value="Unassembled WGS sequence"/>
</dbReference>
<reference evidence="5 6" key="1">
    <citation type="journal article" date="2007" name="Int. J. Syst. Evol. Microbiol.">
        <title>Paenibacillus ginsengarvi sp. nov., isolated from soil from ginseng cultivation.</title>
        <authorList>
            <person name="Yoon M.H."/>
            <person name="Ten L.N."/>
            <person name="Im W.T."/>
        </authorList>
    </citation>
    <scope>NUCLEOTIDE SEQUENCE [LARGE SCALE GENOMIC DNA]</scope>
    <source>
        <strain evidence="5 6">KCTC 13059</strain>
    </source>
</reference>
<evidence type="ECO:0000256" key="3">
    <source>
        <dbReference type="ARBA" id="ARBA00022448"/>
    </source>
</evidence>
<keyword evidence="6" id="KW-1185">Reference proteome</keyword>
<name>A0A3B0CBS6_9BACL</name>
<dbReference type="SUPFAM" id="SSF53850">
    <property type="entry name" value="Periplasmic binding protein-like II"/>
    <property type="match status" value="1"/>
</dbReference>
<dbReference type="Gene3D" id="3.40.190.10">
    <property type="entry name" value="Periplasmic binding protein-like II"/>
    <property type="match status" value="1"/>
</dbReference>
<keyword evidence="3" id="KW-0813">Transport</keyword>